<name>A0A6G0II11_LARCR</name>
<protein>
    <submittedName>
        <fullName evidence="1">Uncharacterized protein</fullName>
    </submittedName>
</protein>
<accession>A0A6G0II11</accession>
<comment type="caution">
    <text evidence="1">The sequence shown here is derived from an EMBL/GenBank/DDBJ whole genome shotgun (WGS) entry which is preliminary data.</text>
</comment>
<keyword evidence="2" id="KW-1185">Reference proteome</keyword>
<organism evidence="1 2">
    <name type="scientific">Larimichthys crocea</name>
    <name type="common">Large yellow croaker</name>
    <name type="synonym">Pseudosciaena crocea</name>
    <dbReference type="NCBI Taxonomy" id="215358"/>
    <lineage>
        <taxon>Eukaryota</taxon>
        <taxon>Metazoa</taxon>
        <taxon>Chordata</taxon>
        <taxon>Craniata</taxon>
        <taxon>Vertebrata</taxon>
        <taxon>Euteleostomi</taxon>
        <taxon>Actinopterygii</taxon>
        <taxon>Neopterygii</taxon>
        <taxon>Teleostei</taxon>
        <taxon>Neoteleostei</taxon>
        <taxon>Acanthomorphata</taxon>
        <taxon>Eupercaria</taxon>
        <taxon>Sciaenidae</taxon>
        <taxon>Larimichthys</taxon>
    </lineage>
</organism>
<dbReference type="Proteomes" id="UP000424527">
    <property type="component" value="Unassembled WGS sequence"/>
</dbReference>
<dbReference type="EMBL" id="REGW02000010">
    <property type="protein sequence ID" value="KAE8290943.1"/>
    <property type="molecule type" value="Genomic_DNA"/>
</dbReference>
<evidence type="ECO:0000313" key="2">
    <source>
        <dbReference type="Proteomes" id="UP000424527"/>
    </source>
</evidence>
<evidence type="ECO:0000313" key="1">
    <source>
        <dbReference type="EMBL" id="KAE8290943.1"/>
    </source>
</evidence>
<proteinExistence type="predicted"/>
<reference evidence="1 2" key="1">
    <citation type="submission" date="2019-07" db="EMBL/GenBank/DDBJ databases">
        <title>Chromosome genome assembly for large yellow croaker.</title>
        <authorList>
            <person name="Xiao S."/>
        </authorList>
    </citation>
    <scope>NUCLEOTIDE SEQUENCE [LARGE SCALE GENOMIC DNA]</scope>
    <source>
        <strain evidence="1">JMULYC20181020</strain>
        <tissue evidence="1">Muscle</tissue>
    </source>
</reference>
<sequence length="306" mass="34095">MEVRTGCILFNGKELDSHSGLASATGNELLYRDLDQSDGAGKLQQMPGLETNEAAWRRLNPSLHCHQNKMKLKIAGPGVHDLKLDMGNTHLLPLFQVPETCSYTMKQYALGLVLVVPYDGCNVIQEMIRNTCLKLTTNLDSRFVHTHPHIGNLCPGFTPQLAKTIFNLTGEVYSPMSDSRCPSVAIFPARTLSPSPNPDICSTHSIQFVFMEDYDVDMDEDEEGEVFMRKATTGPWWEDCVDDGNCDIQHQRGERGCMVNSRSWAEELQDIFAPQSEDSYIGGQTRLSSISVSDCLSLFLPGPHKH</sequence>
<gene>
    <name evidence="1" type="ORF">D5F01_LYC10535</name>
</gene>
<dbReference type="AlphaFoldDB" id="A0A6G0II11"/>